<protein>
    <submittedName>
        <fullName evidence="1">Cation/H(+) antiporter like</fullName>
    </submittedName>
</protein>
<dbReference type="Proteomes" id="UP001164539">
    <property type="component" value="Chromosome 2"/>
</dbReference>
<name>A0ACC1YPM6_MELAZ</name>
<organism evidence="1 2">
    <name type="scientific">Melia azedarach</name>
    <name type="common">Chinaberry tree</name>
    <dbReference type="NCBI Taxonomy" id="155640"/>
    <lineage>
        <taxon>Eukaryota</taxon>
        <taxon>Viridiplantae</taxon>
        <taxon>Streptophyta</taxon>
        <taxon>Embryophyta</taxon>
        <taxon>Tracheophyta</taxon>
        <taxon>Spermatophyta</taxon>
        <taxon>Magnoliopsida</taxon>
        <taxon>eudicotyledons</taxon>
        <taxon>Gunneridae</taxon>
        <taxon>Pentapetalae</taxon>
        <taxon>rosids</taxon>
        <taxon>malvids</taxon>
        <taxon>Sapindales</taxon>
        <taxon>Meliaceae</taxon>
        <taxon>Melia</taxon>
    </lineage>
</organism>
<evidence type="ECO:0000313" key="1">
    <source>
        <dbReference type="EMBL" id="KAJ4725493.1"/>
    </source>
</evidence>
<keyword evidence="2" id="KW-1185">Reference proteome</keyword>
<dbReference type="EMBL" id="CM051395">
    <property type="protein sequence ID" value="KAJ4725493.1"/>
    <property type="molecule type" value="Genomic_DNA"/>
</dbReference>
<accession>A0ACC1YPM6</accession>
<sequence>MPTNSRFPLICRKTYPAYSLGIFYGESPLHSSFSLILLEIIFVILTTWLIRLLLKPFKQPRVISEIIGGIIIGPSVLGRNRKFAEKIFPENATFVVRNIGIMGFMYYLFIAGVKMDLTLLRRSGKNNVYIAFSGVLLPAIAVTVVAFLTRKSMDENMAKISSIGAISSSLAITSFPVLFPILKDLNLLSSEVGRMAMATAIISDVIGINGIIAFEAGKQGEVDGMNALWYLISLVFLMAFFLIAIRRLMIWIVHKTPEGKPVSQGYIVGILLGVMVMGFLTDVFGMAVANGPLWLGLVIPDGPPLGETLVERTETIITEFLMPFSFALVGLYTDVFAMSEFGWANLSPLFALILTGYVSKIIGTFVPSVIFEMPLRDSLTLSLIMSLRGQVELLLYIHWIDKVIIDIPAFTLLVLSTIVITALAGPLINLLYDPTRPYMVNKRRTIQNHPPDTEFRLVLCIHDQESVAGLINLIEVSYPTATSPFSIYALHLIELVGRGIPLLVDYDHEDESSKYIGDDKIHNALTHYSQEREEMQFHAYTAVSPMRSMYQDICELALDHNASFIVLPYHKEYPVNIEGIEILRRGVHSVNLKVLRHAPCSVGVLVDKGTFRNPIAAVGRSMRRHTIHHFVVLFLGGADAREALAYADRMAGNSDISLTVIRFLSPNHEGDNEMEKKLDDGIVTWFWMKNEANERVRYREVVVRNGAETVAAIHAVNDDAYCDLWIVGRNQGINQNLIEGLTDWSEDNELGVIGDYVASIDFGSTASVLVIQQQILRRQGPPKVSLLTKIKCYYNIFFHNFCIST</sequence>
<gene>
    <name evidence="1" type="ORF">OWV82_004356</name>
</gene>
<evidence type="ECO:0000313" key="2">
    <source>
        <dbReference type="Proteomes" id="UP001164539"/>
    </source>
</evidence>
<proteinExistence type="predicted"/>
<comment type="caution">
    <text evidence="1">The sequence shown here is derived from an EMBL/GenBank/DDBJ whole genome shotgun (WGS) entry which is preliminary data.</text>
</comment>
<reference evidence="1 2" key="1">
    <citation type="journal article" date="2023" name="Science">
        <title>Complex scaffold remodeling in plant triterpene biosynthesis.</title>
        <authorList>
            <person name="De La Pena R."/>
            <person name="Hodgson H."/>
            <person name="Liu J.C."/>
            <person name="Stephenson M.J."/>
            <person name="Martin A.C."/>
            <person name="Owen C."/>
            <person name="Harkess A."/>
            <person name="Leebens-Mack J."/>
            <person name="Jimenez L.E."/>
            <person name="Osbourn A."/>
            <person name="Sattely E.S."/>
        </authorList>
    </citation>
    <scope>NUCLEOTIDE SEQUENCE [LARGE SCALE GENOMIC DNA]</scope>
    <source>
        <strain evidence="2">cv. JPN11</strain>
        <tissue evidence="1">Leaf</tissue>
    </source>
</reference>